<accession>A0A2U3P9W0</accession>
<evidence type="ECO:0000313" key="2">
    <source>
        <dbReference type="Proteomes" id="UP000240424"/>
    </source>
</evidence>
<gene>
    <name evidence="1" type="ORF">MNAB215_2750</name>
</gene>
<reference evidence="1 2" key="1">
    <citation type="submission" date="2017-01" db="EMBL/GenBank/DDBJ databases">
        <authorList>
            <consortium name="Urmite Genomes"/>
        </authorList>
    </citation>
    <scope>NUCLEOTIDE SEQUENCE [LARGE SCALE GENOMIC DNA]</scope>
    <source>
        <strain evidence="1 2">AB215</strain>
    </source>
</reference>
<dbReference type="STRING" id="1841861.GCA_900157365_01069"/>
<organism evidence="1 2">
    <name type="scientific">Mycobacterium numidiamassiliense</name>
    <dbReference type="NCBI Taxonomy" id="1841861"/>
    <lineage>
        <taxon>Bacteria</taxon>
        <taxon>Bacillati</taxon>
        <taxon>Actinomycetota</taxon>
        <taxon>Actinomycetes</taxon>
        <taxon>Mycobacteriales</taxon>
        <taxon>Mycobacteriaceae</taxon>
        <taxon>Mycobacterium</taxon>
    </lineage>
</organism>
<dbReference type="Proteomes" id="UP000240424">
    <property type="component" value="Unassembled WGS sequence"/>
</dbReference>
<name>A0A2U3P9W0_9MYCO</name>
<proteinExistence type="predicted"/>
<sequence>MLTVVDGEAGGTPGTHTYQFGRAHTAHYALI</sequence>
<dbReference type="AlphaFoldDB" id="A0A2U3P9W0"/>
<dbReference type="EMBL" id="FUEZ01000004">
    <property type="protein sequence ID" value="SPM40549.1"/>
    <property type="molecule type" value="Genomic_DNA"/>
</dbReference>
<evidence type="ECO:0000313" key="1">
    <source>
        <dbReference type="EMBL" id="SPM40549.1"/>
    </source>
</evidence>
<keyword evidence="2" id="KW-1185">Reference proteome</keyword>
<protein>
    <submittedName>
        <fullName evidence="1">Mycobacterium numidiamassiliense ORFan</fullName>
    </submittedName>
</protein>